<keyword evidence="3" id="KW-1185">Reference proteome</keyword>
<evidence type="ECO:0000313" key="2">
    <source>
        <dbReference type="EMBL" id="GGI51739.1"/>
    </source>
</evidence>
<dbReference type="InterPro" id="IPR013780">
    <property type="entry name" value="Glyco_hydro_b"/>
</dbReference>
<dbReference type="PANTHER" id="PTHR10357">
    <property type="entry name" value="ALPHA-AMYLASE FAMILY MEMBER"/>
    <property type="match status" value="1"/>
</dbReference>
<dbReference type="Pfam" id="PF00128">
    <property type="entry name" value="Alpha-amylase"/>
    <property type="match status" value="1"/>
</dbReference>
<comment type="caution">
    <text evidence="2">The sequence shown here is derived from an EMBL/GenBank/DDBJ whole genome shotgun (WGS) entry which is preliminary data.</text>
</comment>
<dbReference type="Gene3D" id="3.20.20.80">
    <property type="entry name" value="Glycosidases"/>
    <property type="match status" value="1"/>
</dbReference>
<dbReference type="InterPro" id="IPR006047">
    <property type="entry name" value="GH13_cat_dom"/>
</dbReference>
<gene>
    <name evidence="2" type="ORF">GCM10011425_29510</name>
</gene>
<evidence type="ECO:0000259" key="1">
    <source>
        <dbReference type="SMART" id="SM00642"/>
    </source>
</evidence>
<dbReference type="SUPFAM" id="SSF51445">
    <property type="entry name" value="(Trans)glycosidases"/>
    <property type="match status" value="1"/>
</dbReference>
<dbReference type="GO" id="GO:0005975">
    <property type="term" value="P:carbohydrate metabolic process"/>
    <property type="evidence" value="ECO:0007669"/>
    <property type="project" value="InterPro"/>
</dbReference>
<evidence type="ECO:0000313" key="3">
    <source>
        <dbReference type="Proteomes" id="UP000662074"/>
    </source>
</evidence>
<dbReference type="SUPFAM" id="SSF51011">
    <property type="entry name" value="Glycosyl hydrolase domain"/>
    <property type="match status" value="1"/>
</dbReference>
<organism evidence="2 3">
    <name type="scientific">Mucilaginibacter galii</name>
    <dbReference type="NCBI Taxonomy" id="2005073"/>
    <lineage>
        <taxon>Bacteria</taxon>
        <taxon>Pseudomonadati</taxon>
        <taxon>Bacteroidota</taxon>
        <taxon>Sphingobacteriia</taxon>
        <taxon>Sphingobacteriales</taxon>
        <taxon>Sphingobacteriaceae</taxon>
        <taxon>Mucilaginibacter</taxon>
    </lineage>
</organism>
<dbReference type="Gene3D" id="2.60.40.1180">
    <property type="entry name" value="Golgi alpha-mannosidase II"/>
    <property type="match status" value="1"/>
</dbReference>
<proteinExistence type="predicted"/>
<dbReference type="CDD" id="cd11313">
    <property type="entry name" value="AmyAc_arch_bac_AmyA"/>
    <property type="match status" value="1"/>
</dbReference>
<dbReference type="AlphaFoldDB" id="A0A917N2P5"/>
<name>A0A917N2P5_9SPHI</name>
<accession>A0A917N2P5</accession>
<dbReference type="EMBL" id="BMDO01000008">
    <property type="protein sequence ID" value="GGI51739.1"/>
    <property type="molecule type" value="Genomic_DNA"/>
</dbReference>
<dbReference type="GO" id="GO:0016798">
    <property type="term" value="F:hydrolase activity, acting on glycosyl bonds"/>
    <property type="evidence" value="ECO:0007669"/>
    <property type="project" value="UniProtKB-KW"/>
</dbReference>
<dbReference type="SMART" id="SM00642">
    <property type="entry name" value="Aamy"/>
    <property type="match status" value="1"/>
</dbReference>
<dbReference type="InterPro" id="IPR017853">
    <property type="entry name" value="GH"/>
</dbReference>
<reference evidence="2" key="1">
    <citation type="journal article" date="2014" name="Int. J. Syst. Evol. Microbiol.">
        <title>Complete genome sequence of Corynebacterium casei LMG S-19264T (=DSM 44701T), isolated from a smear-ripened cheese.</title>
        <authorList>
            <consortium name="US DOE Joint Genome Institute (JGI-PGF)"/>
            <person name="Walter F."/>
            <person name="Albersmeier A."/>
            <person name="Kalinowski J."/>
            <person name="Ruckert C."/>
        </authorList>
    </citation>
    <scope>NUCLEOTIDE SEQUENCE</scope>
    <source>
        <strain evidence="2">CCM 8711</strain>
    </source>
</reference>
<dbReference type="Proteomes" id="UP000662074">
    <property type="component" value="Unassembled WGS sequence"/>
</dbReference>
<reference evidence="2" key="2">
    <citation type="submission" date="2020-09" db="EMBL/GenBank/DDBJ databases">
        <authorList>
            <person name="Sun Q."/>
            <person name="Sedlacek I."/>
        </authorList>
    </citation>
    <scope>NUCLEOTIDE SEQUENCE</scope>
    <source>
        <strain evidence="2">CCM 8711</strain>
    </source>
</reference>
<protein>
    <submittedName>
        <fullName evidence="2">Alpha-amylase</fullName>
    </submittedName>
</protein>
<feature type="domain" description="Glycosyl hydrolase family 13 catalytic" evidence="1">
    <location>
        <begin position="21"/>
        <end position="339"/>
    </location>
</feature>
<sequence>MTQYGKPYTGVPDKRDVTIYQVNLRAFSKEGSFQGVIARLDSIKALGINVVYLMPIHPVGVLKTANSPYCVKDYNAVNSEFGTLDDLRKLVNGAHQRKMAVLLDWVGNHTSWDHAWITAHKDWYKQDSTGKIISPKGWNDVAQLNFDNLDMRQEMIKAMKYWVYVANIDGFRCDYADGPPADFWKQTIDTLREIPAHHLLILAEGKRPANYQAGFDYNFGFTFFENLERVYKRGKTVKIIDSLNIKNYDGATGDQQIVRYLTNHDVNGSNGSAVEIFGGKKGSMAAFVVVAYMKGVPMIYNGQEVGLPYRLVFPFTSAKVDWTLNPDVTAEYKKIIAFRNASTAIRRGKLTSYTTDDVCAFIKENSGKKVLVISNLRNKNIAFKVPATLLENRWKNAFTNAKTSLAGTINLEPYTYIVLKN</sequence>